<sequence>MPSRTDLVAALARYPQSLVLRANASKSSANLVELDGWYRGTLRETLKKREEEDERGAFLEKEELVKLMRWKLARGKWRPRLQDLIAQNPSSEIESSTAKAFETVDSDPAASLALLSKLKAVGPATATAILAFWRPEVEPFMSDEAMENVGAYGEDEAGSLGKKEYTVKAWQAYRKQMRDRMKKEDWASIEELEKALWSWAVERKYGEAAYEGGEKAKTAKKRKSEGGAAEQTKKSKKAAA</sequence>
<protein>
    <submittedName>
        <fullName evidence="2">RHTO0S04e07404g1_1</fullName>
    </submittedName>
</protein>
<dbReference type="PANTHER" id="PTHR21521">
    <property type="entry name" value="AMUN, ISOFORM A"/>
    <property type="match status" value="1"/>
</dbReference>
<reference evidence="2" key="1">
    <citation type="journal article" date="2014" name="Genome Announc.">
        <title>Draft genome sequence of Rhodosporidium toruloides CECT1137, an oleaginous yeast of biotechnological interest.</title>
        <authorList>
            <person name="Morin N."/>
            <person name="Calcas X."/>
            <person name="Devillers H."/>
            <person name="Durrens P."/>
            <person name="Sherman D.J."/>
            <person name="Nicaud J.-M."/>
            <person name="Neuveglise C."/>
        </authorList>
    </citation>
    <scope>NUCLEOTIDE SEQUENCE</scope>
    <source>
        <strain evidence="2">CECT1137</strain>
    </source>
</reference>
<evidence type="ECO:0000313" key="2">
    <source>
        <dbReference type="EMBL" id="CDR39645.1"/>
    </source>
</evidence>
<proteinExistence type="predicted"/>
<gene>
    <name evidence="2" type="ORF">RHTO0S_04e07404g</name>
</gene>
<dbReference type="EMBL" id="LK052939">
    <property type="protein sequence ID" value="CDR39645.1"/>
    <property type="molecule type" value="Genomic_DNA"/>
</dbReference>
<accession>A0A061AW84</accession>
<organism evidence="2">
    <name type="scientific">Rhodotorula toruloides</name>
    <name type="common">Yeast</name>
    <name type="synonym">Rhodosporidium toruloides</name>
    <dbReference type="NCBI Taxonomy" id="5286"/>
    <lineage>
        <taxon>Eukaryota</taxon>
        <taxon>Fungi</taxon>
        <taxon>Dikarya</taxon>
        <taxon>Basidiomycota</taxon>
        <taxon>Pucciniomycotina</taxon>
        <taxon>Microbotryomycetes</taxon>
        <taxon>Sporidiobolales</taxon>
        <taxon>Sporidiobolaceae</taxon>
        <taxon>Rhodotorula</taxon>
    </lineage>
</organism>
<dbReference type="AlphaFoldDB" id="A0A061AW84"/>
<name>A0A061AW84_RHOTO</name>
<dbReference type="OrthoDB" id="8249012at2759"/>
<feature type="region of interest" description="Disordered" evidence="1">
    <location>
        <begin position="210"/>
        <end position="240"/>
    </location>
</feature>
<dbReference type="PANTHER" id="PTHR21521:SF0">
    <property type="entry name" value="AMUN, ISOFORM A"/>
    <property type="match status" value="1"/>
</dbReference>
<evidence type="ECO:0000256" key="1">
    <source>
        <dbReference type="SAM" id="MobiDB-lite"/>
    </source>
</evidence>